<comment type="caution">
    <text evidence="6">The sequence shown here is derived from an EMBL/GenBank/DDBJ whole genome shotgun (WGS) entry which is preliminary data.</text>
</comment>
<dbReference type="Pfam" id="PF04959">
    <property type="entry name" value="ARS2"/>
    <property type="match status" value="1"/>
</dbReference>
<dbReference type="GO" id="GO:0031053">
    <property type="term" value="P:primary miRNA processing"/>
    <property type="evidence" value="ECO:0007669"/>
    <property type="project" value="TreeGrafter"/>
</dbReference>
<comment type="subcellular location">
    <subcellularLocation>
        <location evidence="1">Nucleus</location>
    </subcellularLocation>
</comment>
<protein>
    <recommendedName>
        <fullName evidence="5">SERRATE/Ars2 C-terminal domain-containing protein</fullName>
    </recommendedName>
</protein>
<comment type="similarity">
    <text evidence="2">Belongs to the ARS2 family.</text>
</comment>
<feature type="compositionally biased region" description="Basic and acidic residues" evidence="4">
    <location>
        <begin position="439"/>
        <end position="448"/>
    </location>
</feature>
<evidence type="ECO:0000256" key="3">
    <source>
        <dbReference type="ARBA" id="ARBA00023242"/>
    </source>
</evidence>
<dbReference type="OrthoDB" id="342064at2759"/>
<dbReference type="InterPro" id="IPR039727">
    <property type="entry name" value="SE/Ars2"/>
</dbReference>
<keyword evidence="3" id="KW-0539">Nucleus</keyword>
<evidence type="ECO:0000313" key="7">
    <source>
        <dbReference type="Proteomes" id="UP000784294"/>
    </source>
</evidence>
<dbReference type="PANTHER" id="PTHR13165">
    <property type="entry name" value="ARSENITE-RESISTANCE PROTEIN 2"/>
    <property type="match status" value="1"/>
</dbReference>
<evidence type="ECO:0000313" key="6">
    <source>
        <dbReference type="EMBL" id="VEL08978.1"/>
    </source>
</evidence>
<evidence type="ECO:0000256" key="4">
    <source>
        <dbReference type="SAM" id="MobiDB-lite"/>
    </source>
</evidence>
<evidence type="ECO:0000259" key="5">
    <source>
        <dbReference type="Pfam" id="PF04959"/>
    </source>
</evidence>
<dbReference type="InterPro" id="IPR007042">
    <property type="entry name" value="SERRATE/Ars2_C"/>
</dbReference>
<gene>
    <name evidence="6" type="ORF">PXEA_LOCUS2418</name>
</gene>
<name>A0A448WD97_9PLAT</name>
<feature type="domain" description="SERRATE/Ars2 C-terminal" evidence="5">
    <location>
        <begin position="280"/>
        <end position="334"/>
    </location>
</feature>
<sequence>MAMWDPVPERRFMRHAWATYQPDVNIKKICWALNTSQALRDRLSSSMPGGGNGDLGATVNRDLAQRVRPLTPLTRHKPVMRQDLVLAARLVLMLDARLGLWQGSQTSQQICVPGLKEPAISANPLLDGITDHLVDEGGAEEEALICRSSFHFHMLPESVTSHAPDGSEAVDSVDGSNHAPTGSKPVGIPSTVVLESDPDLARALDRLIIYLRIVHSVDFYSASVYPMEDAMPHRCGILHARGDRGLNPPGTASGVGSVNSGSVGAASAAISGKQMGGLVFTTREVDEYMKNFAAKMSVLLDVPPDLSEEEMVELGKRDPERAAEEFIEANILKRTSKKKPLVYFLACHAYFSCQTTFVPMTNCVKLSSSPIIHYGDNTGKRKIREALDILGEINLMNKRLEEGRVSDNFAYCLSKIEENDKARPAKRRCLDKGSAANQGKRDCDDERGGQGYSAIKQRRCQ</sequence>
<dbReference type="Proteomes" id="UP000784294">
    <property type="component" value="Unassembled WGS sequence"/>
</dbReference>
<evidence type="ECO:0000256" key="1">
    <source>
        <dbReference type="ARBA" id="ARBA00004123"/>
    </source>
</evidence>
<dbReference type="PANTHER" id="PTHR13165:SF0">
    <property type="entry name" value="SERRATE RNA EFFECTOR MOLECULE HOMOLOG"/>
    <property type="match status" value="1"/>
</dbReference>
<feature type="region of interest" description="Disordered" evidence="4">
    <location>
        <begin position="430"/>
        <end position="461"/>
    </location>
</feature>
<keyword evidence="7" id="KW-1185">Reference proteome</keyword>
<dbReference type="GO" id="GO:0016604">
    <property type="term" value="C:nuclear body"/>
    <property type="evidence" value="ECO:0007669"/>
    <property type="project" value="TreeGrafter"/>
</dbReference>
<accession>A0A448WD97</accession>
<reference evidence="6" key="1">
    <citation type="submission" date="2018-11" db="EMBL/GenBank/DDBJ databases">
        <authorList>
            <consortium name="Pathogen Informatics"/>
        </authorList>
    </citation>
    <scope>NUCLEOTIDE SEQUENCE</scope>
</reference>
<organism evidence="6 7">
    <name type="scientific">Protopolystoma xenopodis</name>
    <dbReference type="NCBI Taxonomy" id="117903"/>
    <lineage>
        <taxon>Eukaryota</taxon>
        <taxon>Metazoa</taxon>
        <taxon>Spiralia</taxon>
        <taxon>Lophotrochozoa</taxon>
        <taxon>Platyhelminthes</taxon>
        <taxon>Monogenea</taxon>
        <taxon>Polyopisthocotylea</taxon>
        <taxon>Polystomatidea</taxon>
        <taxon>Polystomatidae</taxon>
        <taxon>Protopolystoma</taxon>
    </lineage>
</organism>
<proteinExistence type="inferred from homology"/>
<dbReference type="AlphaFoldDB" id="A0A448WD97"/>
<dbReference type="EMBL" id="CAAALY010005187">
    <property type="protein sequence ID" value="VEL08978.1"/>
    <property type="molecule type" value="Genomic_DNA"/>
</dbReference>
<evidence type="ECO:0000256" key="2">
    <source>
        <dbReference type="ARBA" id="ARBA00005407"/>
    </source>
</evidence>
<feature type="region of interest" description="Disordered" evidence="4">
    <location>
        <begin position="161"/>
        <end position="190"/>
    </location>
</feature>